<accession>A0A6S7H2X4</accession>
<evidence type="ECO:0000313" key="2">
    <source>
        <dbReference type="EMBL" id="CAB3998944.1"/>
    </source>
</evidence>
<dbReference type="Proteomes" id="UP001152795">
    <property type="component" value="Unassembled WGS sequence"/>
</dbReference>
<evidence type="ECO:0000256" key="1">
    <source>
        <dbReference type="SAM" id="MobiDB-lite"/>
    </source>
</evidence>
<dbReference type="EMBL" id="CACRXK020003476">
    <property type="protein sequence ID" value="CAB3998944.1"/>
    <property type="molecule type" value="Genomic_DNA"/>
</dbReference>
<sequence length="96" mass="10843">MSKAITQNRNESELNGKRDETSRSTEELNSIEGDLNLTESEFNQNNSLINLTKPSSDSELIESSILMIANGNLKWQKNFEELRLAVDRLQLQSSKG</sequence>
<comment type="caution">
    <text evidence="2">The sequence shown here is derived from an EMBL/GenBank/DDBJ whole genome shotgun (WGS) entry which is preliminary data.</text>
</comment>
<feature type="compositionally biased region" description="Basic and acidic residues" evidence="1">
    <location>
        <begin position="10"/>
        <end position="26"/>
    </location>
</feature>
<reference evidence="2" key="1">
    <citation type="submission" date="2020-04" db="EMBL/GenBank/DDBJ databases">
        <authorList>
            <person name="Alioto T."/>
            <person name="Alioto T."/>
            <person name="Gomez Garrido J."/>
        </authorList>
    </citation>
    <scope>NUCLEOTIDE SEQUENCE</scope>
    <source>
        <strain evidence="2">A484AB</strain>
    </source>
</reference>
<evidence type="ECO:0000313" key="3">
    <source>
        <dbReference type="Proteomes" id="UP001152795"/>
    </source>
</evidence>
<gene>
    <name evidence="2" type="ORF">PACLA_8A057530</name>
</gene>
<name>A0A6S7H2X4_PARCT</name>
<protein>
    <submittedName>
        <fullName evidence="2">Uncharacterized protein</fullName>
    </submittedName>
</protein>
<feature type="region of interest" description="Disordered" evidence="1">
    <location>
        <begin position="1"/>
        <end position="37"/>
    </location>
</feature>
<dbReference type="AlphaFoldDB" id="A0A6S7H2X4"/>
<proteinExistence type="predicted"/>
<organism evidence="2 3">
    <name type="scientific">Paramuricea clavata</name>
    <name type="common">Red gorgonian</name>
    <name type="synonym">Violescent sea-whip</name>
    <dbReference type="NCBI Taxonomy" id="317549"/>
    <lineage>
        <taxon>Eukaryota</taxon>
        <taxon>Metazoa</taxon>
        <taxon>Cnidaria</taxon>
        <taxon>Anthozoa</taxon>
        <taxon>Octocorallia</taxon>
        <taxon>Malacalcyonacea</taxon>
        <taxon>Plexauridae</taxon>
        <taxon>Paramuricea</taxon>
    </lineage>
</organism>
<keyword evidence="3" id="KW-1185">Reference proteome</keyword>
<dbReference type="OrthoDB" id="301415at2759"/>